<feature type="region of interest" description="Disordered" evidence="6">
    <location>
        <begin position="225"/>
        <end position="263"/>
    </location>
</feature>
<keyword evidence="3 7" id="KW-0812">Transmembrane</keyword>
<evidence type="ECO:0000256" key="1">
    <source>
        <dbReference type="ARBA" id="ARBA00004141"/>
    </source>
</evidence>
<feature type="transmembrane region" description="Helical" evidence="7">
    <location>
        <begin position="389"/>
        <end position="411"/>
    </location>
</feature>
<feature type="transmembrane region" description="Helical" evidence="7">
    <location>
        <begin position="294"/>
        <end position="313"/>
    </location>
</feature>
<dbReference type="InterPro" id="IPR011701">
    <property type="entry name" value="MFS"/>
</dbReference>
<gene>
    <name evidence="9" type="ORF">AAFC00_000661</name>
</gene>
<feature type="transmembrane region" description="Helical" evidence="7">
    <location>
        <begin position="194"/>
        <end position="214"/>
    </location>
</feature>
<evidence type="ECO:0000313" key="10">
    <source>
        <dbReference type="Proteomes" id="UP001562354"/>
    </source>
</evidence>
<dbReference type="Proteomes" id="UP001562354">
    <property type="component" value="Unassembled WGS sequence"/>
</dbReference>
<feature type="transmembrane region" description="Helical" evidence="7">
    <location>
        <begin position="108"/>
        <end position="126"/>
    </location>
</feature>
<feature type="transmembrane region" description="Helical" evidence="7">
    <location>
        <begin position="32"/>
        <end position="56"/>
    </location>
</feature>
<feature type="transmembrane region" description="Helical" evidence="7">
    <location>
        <begin position="464"/>
        <end position="488"/>
    </location>
</feature>
<evidence type="ECO:0000256" key="5">
    <source>
        <dbReference type="ARBA" id="ARBA00023136"/>
    </source>
</evidence>
<dbReference type="SUPFAM" id="SSF103473">
    <property type="entry name" value="MFS general substrate transporter"/>
    <property type="match status" value="1"/>
</dbReference>
<accession>A0ABR3PDM8</accession>
<dbReference type="InterPro" id="IPR036259">
    <property type="entry name" value="MFS_trans_sf"/>
</dbReference>
<dbReference type="InterPro" id="IPR050930">
    <property type="entry name" value="MFS_Vesicular_Transporter"/>
</dbReference>
<keyword evidence="10" id="KW-1185">Reference proteome</keyword>
<keyword evidence="2" id="KW-0813">Transport</keyword>
<proteinExistence type="predicted"/>
<evidence type="ECO:0000256" key="2">
    <source>
        <dbReference type="ARBA" id="ARBA00022448"/>
    </source>
</evidence>
<feature type="transmembrane region" description="Helical" evidence="7">
    <location>
        <begin position="76"/>
        <end position="96"/>
    </location>
</feature>
<dbReference type="CDD" id="cd17325">
    <property type="entry name" value="MFS_MdtG_SLC18_like"/>
    <property type="match status" value="1"/>
</dbReference>
<dbReference type="RefSeq" id="XP_069200519.1">
    <property type="nucleotide sequence ID" value="XM_069346632.1"/>
</dbReference>
<feature type="domain" description="Major facilitator superfamily (MFS) profile" evidence="8">
    <location>
        <begin position="35"/>
        <end position="492"/>
    </location>
</feature>
<dbReference type="EMBL" id="JBFMKM010000009">
    <property type="protein sequence ID" value="KAL1304244.1"/>
    <property type="molecule type" value="Genomic_DNA"/>
</dbReference>
<dbReference type="Gene3D" id="1.20.1250.20">
    <property type="entry name" value="MFS general substrate transporter like domains"/>
    <property type="match status" value="2"/>
</dbReference>
<evidence type="ECO:0000313" key="9">
    <source>
        <dbReference type="EMBL" id="KAL1304244.1"/>
    </source>
</evidence>
<sequence>MPSRLWKRLAVTLHLSTDYSEKPAGLKWRSSTFFIVATVAIGLFADMFMYGLIVPILPFMLEDRVHLPKDQVQSAVAGLLASYAGASVLFCPIAGFVADKTSTRQLPFLLGLTALLGATFLLFIGTDLPVLFIARILQGISAAVVWTIGLALCVETVGPQNLGTTIGSIFSFTSVGNLSAPLLGGILYEKVSYAGVFILAFAILAVDFLMRLLVIEKKTAQRYYDEDSDDTSSDTNTTSSSNIDNDHEGNNDGGSNNEEQPLLGNSEDLSRYKFTTTPSALAHKIPILPCLKDPGLLTAFVLVFVYAILLGSFDATVPTVAQEYFGFDSMKAGLLFLPLGIFDLLLGPLAGWAVDRLGTKSVSVAGYAYLVPVLVLLRLPHAGGNPQIILYNCLLALCGVGLAIIGAPSYVEAGTIVQKYFDANPEFFGEGGGPYAQLYGLSNMVFSAGLAVGPELASELKQAIGYGNANLVLAIICFVTAVMSFFFIGDRPKFLRRA</sequence>
<dbReference type="InterPro" id="IPR020846">
    <property type="entry name" value="MFS_dom"/>
</dbReference>
<keyword evidence="5 7" id="KW-0472">Membrane</keyword>
<feature type="transmembrane region" description="Helical" evidence="7">
    <location>
        <begin position="166"/>
        <end position="188"/>
    </location>
</feature>
<feature type="transmembrane region" description="Helical" evidence="7">
    <location>
        <begin position="333"/>
        <end position="354"/>
    </location>
</feature>
<comment type="caution">
    <text evidence="9">The sequence shown here is derived from an EMBL/GenBank/DDBJ whole genome shotgun (WGS) entry which is preliminary data.</text>
</comment>
<protein>
    <recommendedName>
        <fullName evidence="8">Major facilitator superfamily (MFS) profile domain-containing protein</fullName>
    </recommendedName>
</protein>
<reference evidence="9 10" key="1">
    <citation type="submission" date="2024-07" db="EMBL/GenBank/DDBJ databases">
        <title>Draft sequence of the Neodothiora populina.</title>
        <authorList>
            <person name="Drown D.D."/>
            <person name="Schuette U.S."/>
            <person name="Buechlein A.B."/>
            <person name="Rusch D.R."/>
            <person name="Winton L.W."/>
            <person name="Adams G.A."/>
        </authorList>
    </citation>
    <scope>NUCLEOTIDE SEQUENCE [LARGE SCALE GENOMIC DNA]</scope>
    <source>
        <strain evidence="9 10">CPC 39397</strain>
    </source>
</reference>
<dbReference type="Pfam" id="PF07690">
    <property type="entry name" value="MFS_1"/>
    <property type="match status" value="1"/>
</dbReference>
<feature type="transmembrane region" description="Helical" evidence="7">
    <location>
        <begin position="132"/>
        <end position="154"/>
    </location>
</feature>
<dbReference type="GeneID" id="95974364"/>
<dbReference type="PROSITE" id="PS50850">
    <property type="entry name" value="MFS"/>
    <property type="match status" value="1"/>
</dbReference>
<evidence type="ECO:0000259" key="8">
    <source>
        <dbReference type="PROSITE" id="PS50850"/>
    </source>
</evidence>
<dbReference type="PANTHER" id="PTHR23506">
    <property type="entry name" value="GH10249P"/>
    <property type="match status" value="1"/>
</dbReference>
<feature type="compositionally biased region" description="Low complexity" evidence="6">
    <location>
        <begin position="233"/>
        <end position="243"/>
    </location>
</feature>
<evidence type="ECO:0000256" key="7">
    <source>
        <dbReference type="SAM" id="Phobius"/>
    </source>
</evidence>
<name>A0ABR3PDM8_9PEZI</name>
<feature type="transmembrane region" description="Helical" evidence="7">
    <location>
        <begin position="366"/>
        <end position="383"/>
    </location>
</feature>
<evidence type="ECO:0000256" key="3">
    <source>
        <dbReference type="ARBA" id="ARBA00022692"/>
    </source>
</evidence>
<evidence type="ECO:0000256" key="4">
    <source>
        <dbReference type="ARBA" id="ARBA00022989"/>
    </source>
</evidence>
<organism evidence="9 10">
    <name type="scientific">Neodothiora populina</name>
    <dbReference type="NCBI Taxonomy" id="2781224"/>
    <lineage>
        <taxon>Eukaryota</taxon>
        <taxon>Fungi</taxon>
        <taxon>Dikarya</taxon>
        <taxon>Ascomycota</taxon>
        <taxon>Pezizomycotina</taxon>
        <taxon>Dothideomycetes</taxon>
        <taxon>Dothideomycetidae</taxon>
        <taxon>Dothideales</taxon>
        <taxon>Dothioraceae</taxon>
        <taxon>Neodothiora</taxon>
    </lineage>
</organism>
<keyword evidence="4 7" id="KW-1133">Transmembrane helix</keyword>
<dbReference type="PANTHER" id="PTHR23506:SF37">
    <property type="entry name" value="MAJOR FACILITATOR SUPERFAMILY (MFS) PROFILE DOMAIN-CONTAINING PROTEIN"/>
    <property type="match status" value="1"/>
</dbReference>
<comment type="subcellular location">
    <subcellularLocation>
        <location evidence="1">Membrane</location>
        <topology evidence="1">Multi-pass membrane protein</topology>
    </subcellularLocation>
</comment>
<evidence type="ECO:0000256" key="6">
    <source>
        <dbReference type="SAM" id="MobiDB-lite"/>
    </source>
</evidence>